<dbReference type="Gene3D" id="3.30.420.10">
    <property type="entry name" value="Ribonuclease H-like superfamily/Ribonuclease H"/>
    <property type="match status" value="1"/>
</dbReference>
<evidence type="ECO:0000259" key="1">
    <source>
        <dbReference type="Pfam" id="PF04448"/>
    </source>
</evidence>
<gene>
    <name evidence="3" type="ORF">SEL4741_42740</name>
</gene>
<accession>A0A8D5J5C8</accession>
<dbReference type="AlphaFoldDB" id="A0A8D5J5C8"/>
<dbReference type="InterPro" id="IPR012337">
    <property type="entry name" value="RNaseH-like_sf"/>
</dbReference>
<dbReference type="Pfam" id="PF16473">
    <property type="entry name" value="Rv2179c-like"/>
    <property type="match status" value="1"/>
</dbReference>
<feature type="domain" description="3'-5' exoribonuclease Rv2179c-like" evidence="2">
    <location>
        <begin position="339"/>
        <end position="516"/>
    </location>
</feature>
<dbReference type="EMBL" id="AP023319">
    <property type="protein sequence ID" value="BCI48358.1"/>
    <property type="molecule type" value="Genomic_DNA"/>
</dbReference>
<dbReference type="InterPro" id="IPR007539">
    <property type="entry name" value="DUF551"/>
</dbReference>
<proteinExistence type="predicted"/>
<dbReference type="InterPro" id="IPR033390">
    <property type="entry name" value="Rv2179c-like"/>
</dbReference>
<feature type="domain" description="DUF551" evidence="1">
    <location>
        <begin position="268"/>
        <end position="333"/>
    </location>
</feature>
<reference evidence="3" key="1">
    <citation type="submission" date="2020-07" db="EMBL/GenBank/DDBJ databases">
        <title>complete genome sequences of Salmonella enterica subsp. enterica serovar 4,[5],12:i:- str. L-4741.</title>
        <authorList>
            <person name="Sekizuka T."/>
            <person name="Arai N."/>
            <person name="Akiba M."/>
            <person name="Kuroda M."/>
        </authorList>
    </citation>
    <scope>NUCLEOTIDE SEQUENCE</scope>
    <source>
        <strain evidence="3">L-4741</strain>
    </source>
</reference>
<dbReference type="GO" id="GO:0003676">
    <property type="term" value="F:nucleic acid binding"/>
    <property type="evidence" value="ECO:0007669"/>
    <property type="project" value="InterPro"/>
</dbReference>
<name>A0A8D5J5C8_SALET</name>
<evidence type="ECO:0000313" key="3">
    <source>
        <dbReference type="EMBL" id="BCI48358.1"/>
    </source>
</evidence>
<protein>
    <submittedName>
        <fullName evidence="3">Uncharacterized protein</fullName>
    </submittedName>
</protein>
<dbReference type="InterPro" id="IPR036397">
    <property type="entry name" value="RNaseH_sf"/>
</dbReference>
<evidence type="ECO:0000259" key="2">
    <source>
        <dbReference type="Pfam" id="PF16473"/>
    </source>
</evidence>
<sequence length="527" mass="58213">MTTFTDKELIKEIKERIGSLDVRDNIERRAYEIALASLEAEPVAWLHSDNGLGIPAITRSKNIADSWLSNGWYVQPLYIAQPVPVIPDEVLSAIREVARIRADFDDFDGDRRGIGDCLDEAEQELIVTINKYASQLAVEPVVPAVLERLRTIVADPRALPRRKEWVSGQQYSYVLLENVEAMVDEACHAAMLQGSQPVSQTYNLPELIEGMEVSIDVSTCDADLGNRYFGTVTEALELDTAKNGYILLVQDAEPNFDVNGNSPGTPDSWISCSDRMPEKGQNVLISVNFDSSLVEPLICSARYTGSTFRRGDATIKPGNGIEQATHWMPLTAAGGEVMNNLMIDLETMGKNKDAPIVSIGAVFFTPETGDIGQEFYTVVSLESAMGQGATPDGDTILWWLKQSPEARAAICIDDTLSISDALSELNHFINRHAANTKYLKVWGNGATFDNVILRGAYERAGQICPWAYWNDHDVRTIVTLGRSIGFDPKMDIPFDGERHNALADARHQAKYVSAIWQKLIPATSTEL</sequence>
<dbReference type="SUPFAM" id="SSF53098">
    <property type="entry name" value="Ribonuclease H-like"/>
    <property type="match status" value="1"/>
</dbReference>
<dbReference type="Pfam" id="PF04448">
    <property type="entry name" value="DUF551"/>
    <property type="match status" value="1"/>
</dbReference>
<organism evidence="3">
    <name type="scientific">Salmonella enterica subsp. enterica serovar 4,[5],12:i:-</name>
    <dbReference type="NCBI Taxonomy" id="440524"/>
    <lineage>
        <taxon>Bacteria</taxon>
        <taxon>Pseudomonadati</taxon>
        <taxon>Pseudomonadota</taxon>
        <taxon>Gammaproteobacteria</taxon>
        <taxon>Enterobacterales</taxon>
        <taxon>Enterobacteriaceae</taxon>
        <taxon>Salmonella</taxon>
    </lineage>
</organism>